<dbReference type="InterPro" id="IPR052500">
    <property type="entry name" value="Chloro/Mito_RNA_Process"/>
</dbReference>
<dbReference type="GO" id="GO:0000373">
    <property type="term" value="P:Group II intron splicing"/>
    <property type="evidence" value="ECO:0007669"/>
    <property type="project" value="TreeGrafter"/>
</dbReference>
<keyword evidence="2" id="KW-0496">Mitochondrion</keyword>
<reference evidence="2" key="1">
    <citation type="submission" date="2021-04" db="EMBL/GenBank/DDBJ databases">
        <title>Mitogenome analysis reveals the evolution and host adaptation in Rhizoctonia solani.</title>
        <authorList>
            <person name="Zheng A."/>
            <person name="Lin R."/>
            <person name="Xia Y."/>
            <person name="Zhang D."/>
            <person name="Xiang X."/>
            <person name="Niu X."/>
            <person name="Liu Y."/>
            <person name="Jiang L."/>
            <person name="Wang X."/>
        </authorList>
    </citation>
    <scope>NUCLEOTIDE SEQUENCE</scope>
    <source>
        <strain evidence="2">AG1-IA</strain>
    </source>
</reference>
<dbReference type="AlphaFoldDB" id="A0A8E8L8P4"/>
<evidence type="ECO:0000259" key="1">
    <source>
        <dbReference type="Pfam" id="PF03161"/>
    </source>
</evidence>
<sequence>MKKNYLTKAQRLQFVIPENLKSILIGLLLGDLFIEKQERRANVRLRFEQSTVHEDYLFHLYDLFQSFCTQAPKMYTRLPDKRTGNIYSRILFYTYSLPCFNELHELFYQGKKKVVPSNIADLLTPLSLAYFICDDGCFCKTNRVIYISTNSFSLEEVNRLIDVLKTKYNLECSINKQGLAFRIRISSKSIPVLQSLLKDIMPPMMLHKIGL</sequence>
<evidence type="ECO:0000313" key="2">
    <source>
        <dbReference type="EMBL" id="QWC53685.1"/>
    </source>
</evidence>
<keyword evidence="2" id="KW-0255">Endonuclease</keyword>
<proteinExistence type="predicted"/>
<dbReference type="InterPro" id="IPR004860">
    <property type="entry name" value="LAGLIDADG_dom"/>
</dbReference>
<keyword evidence="2" id="KW-0378">Hydrolase</keyword>
<feature type="domain" description="Homing endonuclease LAGLIDADG" evidence="1">
    <location>
        <begin position="22"/>
        <end position="192"/>
    </location>
</feature>
<gene>
    <name evidence="2" type="primary">mag33</name>
</gene>
<organism evidence="2">
    <name type="scientific">Rhizoctonia solani</name>
    <dbReference type="NCBI Taxonomy" id="456999"/>
    <lineage>
        <taxon>Eukaryota</taxon>
        <taxon>Fungi</taxon>
        <taxon>Dikarya</taxon>
        <taxon>Basidiomycota</taxon>
        <taxon>Agaricomycotina</taxon>
        <taxon>Agaricomycetes</taxon>
        <taxon>Cantharellales</taxon>
        <taxon>Ceratobasidiaceae</taxon>
        <taxon>Rhizoctonia</taxon>
    </lineage>
</organism>
<protein>
    <submittedName>
        <fullName evidence="2">LAGLIDADG homing endonuclease</fullName>
    </submittedName>
</protein>
<dbReference type="GO" id="GO:0045292">
    <property type="term" value="P:mRNA cis splicing, via spliceosome"/>
    <property type="evidence" value="ECO:0007669"/>
    <property type="project" value="TreeGrafter"/>
</dbReference>
<dbReference type="EMBL" id="MW995474">
    <property type="protein sequence ID" value="QWC53685.1"/>
    <property type="molecule type" value="Genomic_DNA"/>
</dbReference>
<name>A0A8E8L8P4_9AGAM</name>
<keyword evidence="2" id="KW-0540">Nuclease</keyword>
<accession>A0A8E8L8P4</accession>
<dbReference type="GO" id="GO:0004519">
    <property type="term" value="F:endonuclease activity"/>
    <property type="evidence" value="ECO:0007669"/>
    <property type="project" value="UniProtKB-KW"/>
</dbReference>
<dbReference type="Pfam" id="PF03161">
    <property type="entry name" value="LAGLIDADG_2"/>
    <property type="match status" value="1"/>
</dbReference>
<dbReference type="PANTHER" id="PTHR47539">
    <property type="entry name" value="PENTATRICOPEPTIDE REPEAT-CONTAINING PROTEIN OTP51, CHLOROPLASTIC"/>
    <property type="match status" value="1"/>
</dbReference>
<geneLocation type="mitochondrion" evidence="2"/>
<dbReference type="PANTHER" id="PTHR47539:SF1">
    <property type="entry name" value="PENTATRICOPEPTIDE REPEAT-CONTAINING PROTEIN OTP51, CHLOROPLASTIC"/>
    <property type="match status" value="1"/>
</dbReference>